<protein>
    <submittedName>
        <fullName evidence="2">Uncharacterized protein</fullName>
    </submittedName>
</protein>
<dbReference type="RefSeq" id="WP_344797348.1">
    <property type="nucleotide sequence ID" value="NZ_BAABBN010000004.1"/>
</dbReference>
<comment type="caution">
    <text evidence="2">The sequence shown here is derived from an EMBL/GenBank/DDBJ whole genome shotgun (WGS) entry which is preliminary data.</text>
</comment>
<feature type="transmembrane region" description="Helical" evidence="1">
    <location>
        <begin position="26"/>
        <end position="47"/>
    </location>
</feature>
<name>A0ABP7MEF2_9GAMM</name>
<organism evidence="2 3">
    <name type="scientific">Litoribacillus peritrichatus</name>
    <dbReference type="NCBI Taxonomy" id="718191"/>
    <lineage>
        <taxon>Bacteria</taxon>
        <taxon>Pseudomonadati</taxon>
        <taxon>Pseudomonadota</taxon>
        <taxon>Gammaproteobacteria</taxon>
        <taxon>Oceanospirillales</taxon>
        <taxon>Oceanospirillaceae</taxon>
        <taxon>Litoribacillus</taxon>
    </lineage>
</organism>
<evidence type="ECO:0000313" key="3">
    <source>
        <dbReference type="Proteomes" id="UP001501565"/>
    </source>
</evidence>
<accession>A0ABP7MEF2</accession>
<evidence type="ECO:0000313" key="2">
    <source>
        <dbReference type="EMBL" id="GAA3921273.1"/>
    </source>
</evidence>
<keyword evidence="1" id="KW-0812">Transmembrane</keyword>
<sequence>MKQIIPETSDGHADKFKPKHPFRDAMALYFGGVIALAIFAYGCKALLNLI</sequence>
<reference evidence="3" key="1">
    <citation type="journal article" date="2019" name="Int. J. Syst. Evol. Microbiol.">
        <title>The Global Catalogue of Microorganisms (GCM) 10K type strain sequencing project: providing services to taxonomists for standard genome sequencing and annotation.</title>
        <authorList>
            <consortium name="The Broad Institute Genomics Platform"/>
            <consortium name="The Broad Institute Genome Sequencing Center for Infectious Disease"/>
            <person name="Wu L."/>
            <person name="Ma J."/>
        </authorList>
    </citation>
    <scope>NUCLEOTIDE SEQUENCE [LARGE SCALE GENOMIC DNA]</scope>
    <source>
        <strain evidence="3">JCM 17551</strain>
    </source>
</reference>
<keyword evidence="1" id="KW-0472">Membrane</keyword>
<proteinExistence type="predicted"/>
<keyword evidence="3" id="KW-1185">Reference proteome</keyword>
<dbReference type="Proteomes" id="UP001501565">
    <property type="component" value="Unassembled WGS sequence"/>
</dbReference>
<evidence type="ECO:0000256" key="1">
    <source>
        <dbReference type="SAM" id="Phobius"/>
    </source>
</evidence>
<dbReference type="EMBL" id="BAABBN010000004">
    <property type="protein sequence ID" value="GAA3921273.1"/>
    <property type="molecule type" value="Genomic_DNA"/>
</dbReference>
<keyword evidence="1" id="KW-1133">Transmembrane helix</keyword>
<gene>
    <name evidence="2" type="ORF">GCM10022277_16360</name>
</gene>